<dbReference type="AlphaFoldDB" id="A0A6I0ER68"/>
<protein>
    <submittedName>
        <fullName evidence="5">S-layer homology domain-containing protein</fullName>
    </submittedName>
</protein>
<keyword evidence="6" id="KW-1185">Reference proteome</keyword>
<feature type="region of interest" description="Disordered" evidence="2">
    <location>
        <begin position="220"/>
        <end position="249"/>
    </location>
</feature>
<dbReference type="Proteomes" id="UP000468766">
    <property type="component" value="Unassembled WGS sequence"/>
</dbReference>
<proteinExistence type="predicted"/>
<organism evidence="5 6">
    <name type="scientific">Heliorestis acidaminivorans</name>
    <dbReference type="NCBI Taxonomy" id="553427"/>
    <lineage>
        <taxon>Bacteria</taxon>
        <taxon>Bacillati</taxon>
        <taxon>Bacillota</taxon>
        <taxon>Clostridia</taxon>
        <taxon>Eubacteriales</taxon>
        <taxon>Heliobacteriaceae</taxon>
        <taxon>Heliorestis</taxon>
    </lineage>
</organism>
<dbReference type="OrthoDB" id="5845122at2"/>
<dbReference type="PROSITE" id="PS51272">
    <property type="entry name" value="SLH"/>
    <property type="match status" value="3"/>
</dbReference>
<dbReference type="PANTHER" id="PTHR43308">
    <property type="entry name" value="OUTER MEMBRANE PROTEIN ALPHA-RELATED"/>
    <property type="match status" value="1"/>
</dbReference>
<sequence>MDRMRRKVLSLLLAMLMFFGMATAATAANEEHAWVLVDTHIFPANFTAGESAIYSATVKNGTIEVKSTRGGRLDRDPPMNMHAIYTWTNPPSRIKALEKVTIKINQNVISNSAGGWAAAFRANFYMAQDGLGIHYGPRTHAEGTYPDGTPVKNMGFGTSSSPPLDSASQKSVAVDVSLQFRDKAQKVGDRQALYFNVNLGSPGSVGVRYSYEWQKIASATPAPTTPPVTTPAPVSPAPAPPVTPAPSTNHFSDLNRSHWAYDTIMEMVELGILSGYPDGTFRPNNTVTRAEFASIMVRTLELETTTPARATFTDVPTSHWAFRTVESARAYLTGYRDTRTGALTFEPNSVAVREDVAVAIVKAQGLANARANVNLLNQFSDRGQISPALREQVAIAVEYGFMQGTNQGFEPQKALTRAEACALLSRILKAGGGKEKVTM</sequence>
<feature type="domain" description="SLH" evidence="4">
    <location>
        <begin position="376"/>
        <end position="438"/>
    </location>
</feature>
<dbReference type="InterPro" id="IPR001119">
    <property type="entry name" value="SLH_dom"/>
</dbReference>
<evidence type="ECO:0000256" key="2">
    <source>
        <dbReference type="SAM" id="MobiDB-lite"/>
    </source>
</evidence>
<comment type="caution">
    <text evidence="5">The sequence shown here is derived from an EMBL/GenBank/DDBJ whole genome shotgun (WGS) entry which is preliminary data.</text>
</comment>
<gene>
    <name evidence="5" type="ORF">F9B85_10435</name>
</gene>
<keyword evidence="1" id="KW-0677">Repeat</keyword>
<name>A0A6I0ER68_9FIRM</name>
<evidence type="ECO:0000256" key="3">
    <source>
        <dbReference type="SAM" id="SignalP"/>
    </source>
</evidence>
<keyword evidence="3" id="KW-0732">Signal</keyword>
<accession>A0A6I0ER68</accession>
<dbReference type="Pfam" id="PF00395">
    <property type="entry name" value="SLH"/>
    <property type="match status" value="2"/>
</dbReference>
<dbReference type="InterPro" id="IPR051465">
    <property type="entry name" value="Cell_Envelope_Struct_Comp"/>
</dbReference>
<reference evidence="5 6" key="1">
    <citation type="submission" date="2019-10" db="EMBL/GenBank/DDBJ databases">
        <title>Whole-genome sequence of the extremophile Heliorestis acidaminivorans DSM 24790.</title>
        <authorList>
            <person name="Kyndt J.A."/>
            <person name="Meyer T.E."/>
        </authorList>
    </citation>
    <scope>NUCLEOTIDE SEQUENCE [LARGE SCALE GENOMIC DNA]</scope>
    <source>
        <strain evidence="5 6">DSM 24790</strain>
    </source>
</reference>
<feature type="signal peptide" evidence="3">
    <location>
        <begin position="1"/>
        <end position="27"/>
    </location>
</feature>
<feature type="domain" description="SLH" evidence="4">
    <location>
        <begin position="247"/>
        <end position="310"/>
    </location>
</feature>
<feature type="compositionally biased region" description="Pro residues" evidence="2">
    <location>
        <begin position="223"/>
        <end position="244"/>
    </location>
</feature>
<feature type="domain" description="SLH" evidence="4">
    <location>
        <begin position="311"/>
        <end position="374"/>
    </location>
</feature>
<evidence type="ECO:0000313" key="5">
    <source>
        <dbReference type="EMBL" id="KAB2951966.1"/>
    </source>
</evidence>
<dbReference type="EMBL" id="WBXO01000008">
    <property type="protein sequence ID" value="KAB2951966.1"/>
    <property type="molecule type" value="Genomic_DNA"/>
</dbReference>
<evidence type="ECO:0000259" key="4">
    <source>
        <dbReference type="PROSITE" id="PS51272"/>
    </source>
</evidence>
<evidence type="ECO:0000256" key="1">
    <source>
        <dbReference type="ARBA" id="ARBA00022737"/>
    </source>
</evidence>
<dbReference type="PANTHER" id="PTHR43308:SF5">
    <property type="entry name" value="S-LAYER PROTEIN _ PEPTIDOGLYCAN ENDO-BETA-N-ACETYLGLUCOSAMINIDASE"/>
    <property type="match status" value="1"/>
</dbReference>
<evidence type="ECO:0000313" key="6">
    <source>
        <dbReference type="Proteomes" id="UP000468766"/>
    </source>
</evidence>
<feature type="chain" id="PRO_5026058471" evidence="3">
    <location>
        <begin position="28"/>
        <end position="439"/>
    </location>
</feature>